<evidence type="ECO:0000313" key="4">
    <source>
        <dbReference type="EMBL" id="GBL88222.1"/>
    </source>
</evidence>
<dbReference type="EMBL" id="BGPR01000058">
    <property type="protein sequence ID" value="GBL88222.1"/>
    <property type="molecule type" value="Genomic_DNA"/>
</dbReference>
<keyword evidence="5" id="KW-1185">Reference proteome</keyword>
<dbReference type="GO" id="GO:0140359">
    <property type="term" value="F:ABC-type transporter activity"/>
    <property type="evidence" value="ECO:0007669"/>
    <property type="project" value="InterPro"/>
</dbReference>
<reference evidence="4 5" key="1">
    <citation type="journal article" date="2019" name="Sci. Rep.">
        <title>Orb-weaving spider Araneus ventricosus genome elucidates the spidroin gene catalogue.</title>
        <authorList>
            <person name="Kono N."/>
            <person name="Nakamura H."/>
            <person name="Ohtoshi R."/>
            <person name="Moran D.A.P."/>
            <person name="Shinohara A."/>
            <person name="Yoshida Y."/>
            <person name="Fujiwara M."/>
            <person name="Mori M."/>
            <person name="Tomita M."/>
            <person name="Arakawa K."/>
        </authorList>
    </citation>
    <scope>NUCLEOTIDE SEQUENCE [LARGE SCALE GENOMIC DNA]</scope>
</reference>
<dbReference type="InterPro" id="IPR026082">
    <property type="entry name" value="ABCA"/>
</dbReference>
<feature type="domain" description="ABC transporter" evidence="3">
    <location>
        <begin position="1"/>
        <end position="86"/>
    </location>
</feature>
<accession>A0A4Y2B7B3</accession>
<evidence type="ECO:0000259" key="3">
    <source>
        <dbReference type="Pfam" id="PF00005"/>
    </source>
</evidence>
<name>A0A4Y2B7B3_ARAVE</name>
<keyword evidence="2" id="KW-0677">Repeat</keyword>
<dbReference type="PANTHER" id="PTHR19229">
    <property type="entry name" value="ATP-BINDING CASSETTE TRANSPORTER SUBFAMILY A ABCA"/>
    <property type="match status" value="1"/>
</dbReference>
<dbReference type="GO" id="GO:0016887">
    <property type="term" value="F:ATP hydrolysis activity"/>
    <property type="evidence" value="ECO:0007669"/>
    <property type="project" value="InterPro"/>
</dbReference>
<dbReference type="PANTHER" id="PTHR19229:SF36">
    <property type="entry name" value="ATP-BINDING CASSETTE SUB-FAMILY A MEMBER 2"/>
    <property type="match status" value="1"/>
</dbReference>
<dbReference type="Proteomes" id="UP000499080">
    <property type="component" value="Unassembled WGS sequence"/>
</dbReference>
<protein>
    <recommendedName>
        <fullName evidence="3">ABC transporter domain-containing protein</fullName>
    </recommendedName>
</protein>
<dbReference type="GO" id="GO:0016020">
    <property type="term" value="C:membrane"/>
    <property type="evidence" value="ECO:0007669"/>
    <property type="project" value="InterPro"/>
</dbReference>
<dbReference type="InterPro" id="IPR003439">
    <property type="entry name" value="ABC_transporter-like_ATP-bd"/>
</dbReference>
<keyword evidence="1" id="KW-0813">Transport</keyword>
<dbReference type="OrthoDB" id="10255969at2759"/>
<sequence length="150" mass="16703">MTFTIFKGEVTCLLGHNGAGKSTLMKIISGALTPDEGRITTATSLNLGVCPQENNLSDDLTTYEHLHYFGSLKGIPHMKLHLMKPARTHHVEVVAYRFPPAHPSHPTLGHYLYLLINYTRFIIRLSLESRHACPLFNSCSDVAISERTST</sequence>
<dbReference type="AlphaFoldDB" id="A0A4Y2B7B3"/>
<dbReference type="Pfam" id="PF00005">
    <property type="entry name" value="ABC_tran"/>
    <property type="match status" value="1"/>
</dbReference>
<comment type="caution">
    <text evidence="4">The sequence shown here is derived from an EMBL/GenBank/DDBJ whole genome shotgun (WGS) entry which is preliminary data.</text>
</comment>
<dbReference type="SUPFAM" id="SSF52540">
    <property type="entry name" value="P-loop containing nucleoside triphosphate hydrolases"/>
    <property type="match status" value="1"/>
</dbReference>
<dbReference type="Gene3D" id="3.40.50.300">
    <property type="entry name" value="P-loop containing nucleotide triphosphate hydrolases"/>
    <property type="match status" value="1"/>
</dbReference>
<proteinExistence type="predicted"/>
<organism evidence="4 5">
    <name type="scientific">Araneus ventricosus</name>
    <name type="common">Orbweaver spider</name>
    <name type="synonym">Epeira ventricosa</name>
    <dbReference type="NCBI Taxonomy" id="182803"/>
    <lineage>
        <taxon>Eukaryota</taxon>
        <taxon>Metazoa</taxon>
        <taxon>Ecdysozoa</taxon>
        <taxon>Arthropoda</taxon>
        <taxon>Chelicerata</taxon>
        <taxon>Arachnida</taxon>
        <taxon>Araneae</taxon>
        <taxon>Araneomorphae</taxon>
        <taxon>Entelegynae</taxon>
        <taxon>Araneoidea</taxon>
        <taxon>Araneidae</taxon>
        <taxon>Araneus</taxon>
    </lineage>
</organism>
<dbReference type="GO" id="GO:0005319">
    <property type="term" value="F:lipid transporter activity"/>
    <property type="evidence" value="ECO:0007669"/>
    <property type="project" value="TreeGrafter"/>
</dbReference>
<dbReference type="InterPro" id="IPR027417">
    <property type="entry name" value="P-loop_NTPase"/>
</dbReference>
<dbReference type="GO" id="GO:0005524">
    <property type="term" value="F:ATP binding"/>
    <property type="evidence" value="ECO:0007669"/>
    <property type="project" value="InterPro"/>
</dbReference>
<gene>
    <name evidence="4" type="ORF">AVEN_117804_1</name>
</gene>
<evidence type="ECO:0000313" key="5">
    <source>
        <dbReference type="Proteomes" id="UP000499080"/>
    </source>
</evidence>
<evidence type="ECO:0000256" key="2">
    <source>
        <dbReference type="ARBA" id="ARBA00022737"/>
    </source>
</evidence>
<evidence type="ECO:0000256" key="1">
    <source>
        <dbReference type="ARBA" id="ARBA00022448"/>
    </source>
</evidence>